<dbReference type="PANTHER" id="PTHR10073:SF12">
    <property type="entry name" value="DNA MISMATCH REPAIR PROTEIN MLH1"/>
    <property type="match status" value="1"/>
</dbReference>
<gene>
    <name evidence="2" type="ORF">OBE_03879</name>
</gene>
<dbReference type="InterPro" id="IPR013507">
    <property type="entry name" value="DNA_mismatch_S5_2-like"/>
</dbReference>
<sequence length="138" mass="15541">MTVKFINTGKTVIQTSGNGDIKAVIYNIFGKEVTMNLINVDYKYEDIEVKGVVGKPVISRSNRANQLFFVNNRFVKDKTLSSSAEQAFKGLLAPGKHGFLVLNLTMDPRKVDVNVHPAKLEVRFQDESKIFKSQYITQ</sequence>
<dbReference type="GO" id="GO:0030983">
    <property type="term" value="F:mismatched DNA binding"/>
    <property type="evidence" value="ECO:0007669"/>
    <property type="project" value="InterPro"/>
</dbReference>
<proteinExistence type="predicted"/>
<protein>
    <submittedName>
        <fullName evidence="2">DNA mismatch repair protein MutL</fullName>
    </submittedName>
</protein>
<dbReference type="PANTHER" id="PTHR10073">
    <property type="entry name" value="DNA MISMATCH REPAIR PROTEIN MLH, PMS, MUTL"/>
    <property type="match status" value="1"/>
</dbReference>
<dbReference type="InterPro" id="IPR014721">
    <property type="entry name" value="Ribsml_uS5_D2-typ_fold_subgr"/>
</dbReference>
<comment type="caution">
    <text evidence="2">The sequence shown here is derived from an EMBL/GenBank/DDBJ whole genome shotgun (WGS) entry which is preliminary data.</text>
</comment>
<dbReference type="SMART" id="SM01340">
    <property type="entry name" value="DNA_mis_repair"/>
    <property type="match status" value="1"/>
</dbReference>
<dbReference type="AlphaFoldDB" id="K1TWC5"/>
<dbReference type="CDD" id="cd00782">
    <property type="entry name" value="MutL_Trans"/>
    <property type="match status" value="1"/>
</dbReference>
<evidence type="ECO:0000313" key="2">
    <source>
        <dbReference type="EMBL" id="EKC70465.1"/>
    </source>
</evidence>
<dbReference type="GO" id="GO:0032300">
    <property type="term" value="C:mismatch repair complex"/>
    <property type="evidence" value="ECO:0007669"/>
    <property type="project" value="InterPro"/>
</dbReference>
<dbReference type="SUPFAM" id="SSF54211">
    <property type="entry name" value="Ribosomal protein S5 domain 2-like"/>
    <property type="match status" value="1"/>
</dbReference>
<dbReference type="GO" id="GO:0016887">
    <property type="term" value="F:ATP hydrolysis activity"/>
    <property type="evidence" value="ECO:0007669"/>
    <property type="project" value="InterPro"/>
</dbReference>
<dbReference type="Gene3D" id="3.30.230.10">
    <property type="match status" value="1"/>
</dbReference>
<dbReference type="GO" id="GO:0005524">
    <property type="term" value="F:ATP binding"/>
    <property type="evidence" value="ECO:0007669"/>
    <property type="project" value="InterPro"/>
</dbReference>
<dbReference type="GO" id="GO:0140664">
    <property type="term" value="F:ATP-dependent DNA damage sensor activity"/>
    <property type="evidence" value="ECO:0007669"/>
    <property type="project" value="InterPro"/>
</dbReference>
<evidence type="ECO:0000259" key="1">
    <source>
        <dbReference type="SMART" id="SM01340"/>
    </source>
</evidence>
<reference evidence="2" key="1">
    <citation type="journal article" date="2013" name="Environ. Microbiol.">
        <title>Microbiota from the distal guts of lean and obese adolescents exhibit partial functional redundancy besides clear differences in community structure.</title>
        <authorList>
            <person name="Ferrer M."/>
            <person name="Ruiz A."/>
            <person name="Lanza F."/>
            <person name="Haange S.B."/>
            <person name="Oberbach A."/>
            <person name="Till H."/>
            <person name="Bargiela R."/>
            <person name="Campoy C."/>
            <person name="Segura M.T."/>
            <person name="Richter M."/>
            <person name="von Bergen M."/>
            <person name="Seifert J."/>
            <person name="Suarez A."/>
        </authorList>
    </citation>
    <scope>NUCLEOTIDE SEQUENCE</scope>
</reference>
<accession>K1TWC5</accession>
<dbReference type="InterPro" id="IPR038973">
    <property type="entry name" value="MutL/Mlh/Pms-like"/>
</dbReference>
<dbReference type="EMBL" id="AJWZ01002621">
    <property type="protein sequence ID" value="EKC70465.1"/>
    <property type="molecule type" value="Genomic_DNA"/>
</dbReference>
<dbReference type="InterPro" id="IPR020568">
    <property type="entry name" value="Ribosomal_Su5_D2-typ_SF"/>
</dbReference>
<feature type="domain" description="DNA mismatch repair protein S5" evidence="1">
    <location>
        <begin position="25"/>
        <end position="137"/>
    </location>
</feature>
<organism evidence="2">
    <name type="scientific">human gut metagenome</name>
    <dbReference type="NCBI Taxonomy" id="408170"/>
    <lineage>
        <taxon>unclassified sequences</taxon>
        <taxon>metagenomes</taxon>
        <taxon>organismal metagenomes</taxon>
    </lineage>
</organism>
<dbReference type="GO" id="GO:0006298">
    <property type="term" value="P:mismatch repair"/>
    <property type="evidence" value="ECO:0007669"/>
    <property type="project" value="InterPro"/>
</dbReference>
<name>K1TWC5_9ZZZZ</name>
<dbReference type="Pfam" id="PF01119">
    <property type="entry name" value="DNA_mis_repair"/>
    <property type="match status" value="1"/>
</dbReference>